<comment type="caution">
    <text evidence="3">The sequence shown here is derived from an EMBL/GenBank/DDBJ whole genome shotgun (WGS) entry which is preliminary data.</text>
</comment>
<feature type="domain" description="ParB-like N-terminal" evidence="2">
    <location>
        <begin position="51"/>
        <end position="146"/>
    </location>
</feature>
<dbReference type="SMART" id="SM00470">
    <property type="entry name" value="ParB"/>
    <property type="match status" value="1"/>
</dbReference>
<dbReference type="PANTHER" id="PTHR33375">
    <property type="entry name" value="CHROMOSOME-PARTITIONING PROTEIN PARB-RELATED"/>
    <property type="match status" value="1"/>
</dbReference>
<feature type="compositionally biased region" description="Low complexity" evidence="1">
    <location>
        <begin position="1"/>
        <end position="20"/>
    </location>
</feature>
<proteinExistence type="predicted"/>
<keyword evidence="4" id="KW-1185">Reference proteome</keyword>
<protein>
    <submittedName>
        <fullName evidence="3">ParB/RepB/Spo0J family partition protein</fullName>
    </submittedName>
</protein>
<dbReference type="SUPFAM" id="SSF110849">
    <property type="entry name" value="ParB/Sulfiredoxin"/>
    <property type="match status" value="1"/>
</dbReference>
<dbReference type="RefSeq" id="WP_379905534.1">
    <property type="nucleotide sequence ID" value="NZ_JBHRTR010000045.1"/>
</dbReference>
<evidence type="ECO:0000313" key="4">
    <source>
        <dbReference type="Proteomes" id="UP001595528"/>
    </source>
</evidence>
<dbReference type="EMBL" id="JBHRTR010000045">
    <property type="protein sequence ID" value="MFC3230396.1"/>
    <property type="molecule type" value="Genomic_DNA"/>
</dbReference>
<feature type="region of interest" description="Disordered" evidence="1">
    <location>
        <begin position="1"/>
        <end position="44"/>
    </location>
</feature>
<evidence type="ECO:0000259" key="2">
    <source>
        <dbReference type="SMART" id="SM00470"/>
    </source>
</evidence>
<evidence type="ECO:0000256" key="1">
    <source>
        <dbReference type="SAM" id="MobiDB-lite"/>
    </source>
</evidence>
<sequence>MATATKTKAIKAATRATPRPSKARKRSAKAEAAPKAEAAGQGTPAAAAELREIPLAKLVPSEANVRRTRGDDIQGLAASIEALGLLSSLTVASVGEAGTFAVVAGERRRRALVLLAEQGRIPASFPVPCRIVDGGSATEVGLAENVHRVAMNPADQVEAWARLAEEGLGVAEIARRHGATERQVAGRLAPEILDALRAAEMSVEAAQAFALTDDHEAQKKAFEICGRASGGYYDPRQIRTVLTPGEILHTDKRARFVGAEVYRDAGGSIREDLFDEDRYFTDAGLLDRLTLEKLEGEAEKLRSEGWGEVQVSIERNYRIRPGLQILRPTESPLSEEDATEAARLESRIAELEDLPLDPETQDEDPIDDELQACQKRLGEIQGKRMVYTAEDKARAILFLCLDYDGKPDRGWPYAPWENEDAPEGTGSASPDNRPGPSKADVPSGPAYGNGLRDDLAALRRHMVRAEFLAHPEIAQDLLRFHMIRQAICEGSSATPFQVLARESSSRTCSSAGDMGRLAAFGEIEEAVSHLRMDWLDLLPDVPRAFEAFLDLSEADKVALMAHVAGLALHGGLSDNAGPHHHSLEIALHRMGSELARHWTPDATFFACLSKAHILDILSKTLGPAIAARHAGAKKAELVKVAARYFDDSLSAAERDMGDDAAERAAAWLPEPMRVSLPASV</sequence>
<dbReference type="CDD" id="cd16406">
    <property type="entry name" value="ParB_N_like"/>
    <property type="match status" value="1"/>
</dbReference>
<accession>A0ABV7L6W1</accession>
<dbReference type="Gene3D" id="1.10.10.2830">
    <property type="match status" value="1"/>
</dbReference>
<dbReference type="InterPro" id="IPR050336">
    <property type="entry name" value="Chromosome_partition/occlusion"/>
</dbReference>
<dbReference type="SUPFAM" id="SSF109709">
    <property type="entry name" value="KorB DNA-binding domain-like"/>
    <property type="match status" value="1"/>
</dbReference>
<dbReference type="PANTHER" id="PTHR33375:SF7">
    <property type="entry name" value="CHROMOSOME 2-PARTITIONING PROTEIN PARB-RELATED"/>
    <property type="match status" value="1"/>
</dbReference>
<gene>
    <name evidence="3" type="ORF">ACFOGJ_24315</name>
</gene>
<feature type="compositionally biased region" description="Low complexity" evidence="1">
    <location>
        <begin position="35"/>
        <end position="44"/>
    </location>
</feature>
<organism evidence="3 4">
    <name type="scientific">Marinibaculum pumilum</name>
    <dbReference type="NCBI Taxonomy" id="1766165"/>
    <lineage>
        <taxon>Bacteria</taxon>
        <taxon>Pseudomonadati</taxon>
        <taxon>Pseudomonadota</taxon>
        <taxon>Alphaproteobacteria</taxon>
        <taxon>Rhodospirillales</taxon>
        <taxon>Rhodospirillaceae</taxon>
        <taxon>Marinibaculum</taxon>
    </lineage>
</organism>
<dbReference type="InterPro" id="IPR003115">
    <property type="entry name" value="ParB_N"/>
</dbReference>
<dbReference type="InterPro" id="IPR036086">
    <property type="entry name" value="ParB/Sulfiredoxin_sf"/>
</dbReference>
<name>A0ABV7L6W1_9PROT</name>
<dbReference type="Proteomes" id="UP001595528">
    <property type="component" value="Unassembled WGS sequence"/>
</dbReference>
<reference evidence="4" key="1">
    <citation type="journal article" date="2019" name="Int. J. Syst. Evol. Microbiol.">
        <title>The Global Catalogue of Microorganisms (GCM) 10K type strain sequencing project: providing services to taxonomists for standard genome sequencing and annotation.</title>
        <authorList>
            <consortium name="The Broad Institute Genomics Platform"/>
            <consortium name="The Broad Institute Genome Sequencing Center for Infectious Disease"/>
            <person name="Wu L."/>
            <person name="Ma J."/>
        </authorList>
    </citation>
    <scope>NUCLEOTIDE SEQUENCE [LARGE SCALE GENOMIC DNA]</scope>
    <source>
        <strain evidence="4">KCTC 42964</strain>
    </source>
</reference>
<dbReference type="Pfam" id="PF02195">
    <property type="entry name" value="ParB_N"/>
    <property type="match status" value="1"/>
</dbReference>
<feature type="region of interest" description="Disordered" evidence="1">
    <location>
        <begin position="412"/>
        <end position="447"/>
    </location>
</feature>
<evidence type="ECO:0000313" key="3">
    <source>
        <dbReference type="EMBL" id="MFC3230396.1"/>
    </source>
</evidence>
<dbReference type="Gene3D" id="3.90.1530.30">
    <property type="match status" value="1"/>
</dbReference>